<dbReference type="RefSeq" id="WP_062321982.1">
    <property type="nucleotide sequence ID" value="NZ_BJWJ01000016.1"/>
</dbReference>
<evidence type="ECO:0000313" key="1">
    <source>
        <dbReference type="EMBL" id="GEM04738.1"/>
    </source>
</evidence>
<evidence type="ECO:0000313" key="4">
    <source>
        <dbReference type="Proteomes" id="UP000321773"/>
    </source>
</evidence>
<name>A0A1I6TLI8_9BACI</name>
<evidence type="ECO:0000313" key="2">
    <source>
        <dbReference type="EMBL" id="SFS90103.1"/>
    </source>
</evidence>
<dbReference type="OrthoDB" id="1739831at2"/>
<dbReference type="InterPro" id="IPR022258">
    <property type="entry name" value="Flagellar_operon_YvyF"/>
</dbReference>
<sequence>MADLANCSRCGNLFVQTTRDICQDCYKEEEKQFEIVYNFMKKRANRQATIPEIVEATGVKEELIIKFVKEKRLRTTQFPNLSYGCERCGKEISEGKLCQACSNELSGDLKHQHDVEQVKKMHEMREKEKANQTYVAVDKGKKDRKF</sequence>
<accession>A0A1I6TLI8</accession>
<keyword evidence="2" id="KW-0966">Cell projection</keyword>
<evidence type="ECO:0000313" key="3">
    <source>
        <dbReference type="Proteomes" id="UP000199139"/>
    </source>
</evidence>
<dbReference type="EMBL" id="FPAI01000016">
    <property type="protein sequence ID" value="SFS90103.1"/>
    <property type="molecule type" value="Genomic_DNA"/>
</dbReference>
<protein>
    <submittedName>
        <fullName evidence="2">Flagellar operon protein TIGR03826</fullName>
    </submittedName>
</protein>
<dbReference type="NCBIfam" id="TIGR03826">
    <property type="entry name" value="YvyF"/>
    <property type="match status" value="1"/>
</dbReference>
<reference evidence="2 3" key="1">
    <citation type="submission" date="2016-10" db="EMBL/GenBank/DDBJ databases">
        <authorList>
            <person name="de Groot N.N."/>
        </authorList>
    </citation>
    <scope>NUCLEOTIDE SEQUENCE [LARGE SCALE GENOMIC DNA]</scope>
    <source>
        <strain evidence="2 3">DSM 17074</strain>
    </source>
</reference>
<keyword evidence="2" id="KW-0969">Cilium</keyword>
<dbReference type="Proteomes" id="UP000321773">
    <property type="component" value="Unassembled WGS sequence"/>
</dbReference>
<reference evidence="1 4" key="2">
    <citation type="submission" date="2019-07" db="EMBL/GenBank/DDBJ databases">
        <title>Whole genome shotgun sequence of Halolactibacillus miurensis NBRC 100873.</title>
        <authorList>
            <person name="Hosoyama A."/>
            <person name="Uohara A."/>
            <person name="Ohji S."/>
            <person name="Ichikawa N."/>
        </authorList>
    </citation>
    <scope>NUCLEOTIDE SEQUENCE [LARGE SCALE GENOMIC DNA]</scope>
    <source>
        <strain evidence="1 4">NBRC 100873</strain>
    </source>
</reference>
<dbReference type="Proteomes" id="UP000199139">
    <property type="component" value="Unassembled WGS sequence"/>
</dbReference>
<dbReference type="STRING" id="306541.SAMN05421668_11623"/>
<keyword evidence="2" id="KW-0282">Flagellum</keyword>
<keyword evidence="4" id="KW-1185">Reference proteome</keyword>
<proteinExistence type="predicted"/>
<gene>
    <name evidence="1" type="primary">yvyF</name>
    <name evidence="1" type="ORF">HMI01_17260</name>
    <name evidence="2" type="ORF">SAMN05421668_11623</name>
</gene>
<organism evidence="2 3">
    <name type="scientific">Halolactibacillus miurensis</name>
    <dbReference type="NCBI Taxonomy" id="306541"/>
    <lineage>
        <taxon>Bacteria</taxon>
        <taxon>Bacillati</taxon>
        <taxon>Bacillota</taxon>
        <taxon>Bacilli</taxon>
        <taxon>Bacillales</taxon>
        <taxon>Bacillaceae</taxon>
        <taxon>Halolactibacillus</taxon>
    </lineage>
</organism>
<dbReference type="AlphaFoldDB" id="A0A1I6TLI8"/>
<dbReference type="EMBL" id="BJWJ01000016">
    <property type="protein sequence ID" value="GEM04738.1"/>
    <property type="molecule type" value="Genomic_DNA"/>
</dbReference>